<dbReference type="AlphaFoldDB" id="D3Q1S4"/>
<dbReference type="EMBL" id="CP001778">
    <property type="protein sequence ID" value="ADD39922.1"/>
    <property type="molecule type" value="Genomic_DNA"/>
</dbReference>
<dbReference type="PANTHER" id="PTHR30061">
    <property type="entry name" value="MALTOSE-BINDING PERIPLASMIC PROTEIN"/>
    <property type="match status" value="1"/>
</dbReference>
<proteinExistence type="inferred from homology"/>
<comment type="similarity">
    <text evidence="1">Belongs to the bacterial solute-binding protein 1 family.</text>
</comment>
<protein>
    <submittedName>
        <fullName evidence="4">Extracellular solute-binding protein family 1</fullName>
    </submittedName>
</protein>
<dbReference type="InterPro" id="IPR006059">
    <property type="entry name" value="SBP"/>
</dbReference>
<dbReference type="GO" id="GO:0015768">
    <property type="term" value="P:maltose transport"/>
    <property type="evidence" value="ECO:0007669"/>
    <property type="project" value="TreeGrafter"/>
</dbReference>
<dbReference type="PROSITE" id="PS51318">
    <property type="entry name" value="TAT"/>
    <property type="match status" value="1"/>
</dbReference>
<dbReference type="CDD" id="cd14748">
    <property type="entry name" value="PBP2_UgpB"/>
    <property type="match status" value="1"/>
</dbReference>
<dbReference type="Gene3D" id="3.40.190.10">
    <property type="entry name" value="Periplasmic binding protein-like II"/>
    <property type="match status" value="1"/>
</dbReference>
<dbReference type="GO" id="GO:0055052">
    <property type="term" value="C:ATP-binding cassette (ABC) transporter complex, substrate-binding subunit-containing"/>
    <property type="evidence" value="ECO:0007669"/>
    <property type="project" value="TreeGrafter"/>
</dbReference>
<reference evidence="4 5" key="1">
    <citation type="journal article" date="2009" name="Stand. Genomic Sci.">
        <title>Complete genome sequence of Stackebrandtia nassauensis type strain (LLR-40K-21).</title>
        <authorList>
            <person name="Munk C."/>
            <person name="Lapidus A."/>
            <person name="Copeland A."/>
            <person name="Jando M."/>
            <person name="Mayilraj S."/>
            <person name="Glavina Del Rio T."/>
            <person name="Nolan M."/>
            <person name="Chen F."/>
            <person name="Lucas S."/>
            <person name="Tice H."/>
            <person name="Cheng J.F."/>
            <person name="Han C."/>
            <person name="Detter J.C."/>
            <person name="Bruce D."/>
            <person name="Goodwin L."/>
            <person name="Chain P."/>
            <person name="Pitluck S."/>
            <person name="Goker M."/>
            <person name="Ovchinikova G."/>
            <person name="Pati A."/>
            <person name="Ivanova N."/>
            <person name="Mavromatis K."/>
            <person name="Chen A."/>
            <person name="Palaniappan K."/>
            <person name="Land M."/>
            <person name="Hauser L."/>
            <person name="Chang Y.J."/>
            <person name="Jeffries C.D."/>
            <person name="Bristow J."/>
            <person name="Eisen J.A."/>
            <person name="Markowitz V."/>
            <person name="Hugenholtz P."/>
            <person name="Kyrpides N.C."/>
            <person name="Klenk H.P."/>
        </authorList>
    </citation>
    <scope>NUCLEOTIDE SEQUENCE [LARGE SCALE GENOMIC DNA]</scope>
    <source>
        <strain evidence="5">DSM 44728 / CIP 108903 / NRRL B-16338 / NBRC 102104 / LLR-40K-21</strain>
    </source>
</reference>
<organism evidence="4 5">
    <name type="scientific">Stackebrandtia nassauensis (strain DSM 44728 / CIP 108903 / NRRL B-16338 / NBRC 102104 / LLR-40K-21)</name>
    <dbReference type="NCBI Taxonomy" id="446470"/>
    <lineage>
        <taxon>Bacteria</taxon>
        <taxon>Bacillati</taxon>
        <taxon>Actinomycetota</taxon>
        <taxon>Actinomycetes</taxon>
        <taxon>Glycomycetales</taxon>
        <taxon>Glycomycetaceae</taxon>
        <taxon>Stackebrandtia</taxon>
    </lineage>
</organism>
<evidence type="ECO:0000313" key="4">
    <source>
        <dbReference type="EMBL" id="ADD39922.1"/>
    </source>
</evidence>
<evidence type="ECO:0000256" key="3">
    <source>
        <dbReference type="ARBA" id="ARBA00022729"/>
    </source>
</evidence>
<name>D3Q1S4_STANL</name>
<accession>D3Q1S4</accession>
<dbReference type="Pfam" id="PF01547">
    <property type="entry name" value="SBP_bac_1"/>
    <property type="match status" value="1"/>
</dbReference>
<dbReference type="STRING" id="446470.Snas_0203"/>
<evidence type="ECO:0000313" key="5">
    <source>
        <dbReference type="Proteomes" id="UP000000844"/>
    </source>
</evidence>
<gene>
    <name evidence="4" type="ordered locus">Snas_0203</name>
</gene>
<dbReference type="InterPro" id="IPR006311">
    <property type="entry name" value="TAT_signal"/>
</dbReference>
<dbReference type="RefSeq" id="WP_013015493.1">
    <property type="nucleotide sequence ID" value="NC_013947.1"/>
</dbReference>
<keyword evidence="5" id="KW-1185">Reference proteome</keyword>
<dbReference type="Proteomes" id="UP000000844">
    <property type="component" value="Chromosome"/>
</dbReference>
<evidence type="ECO:0000256" key="2">
    <source>
        <dbReference type="ARBA" id="ARBA00022448"/>
    </source>
</evidence>
<dbReference type="HOGENOM" id="CLU_031285_10_0_11"/>
<dbReference type="GO" id="GO:1901982">
    <property type="term" value="F:maltose binding"/>
    <property type="evidence" value="ECO:0007669"/>
    <property type="project" value="TreeGrafter"/>
</dbReference>
<keyword evidence="2" id="KW-0813">Transport</keyword>
<sequence>MPLPDSGPFSRRALLGLAAGSTAAIALSACGGGSDTAEDGSQGGTKYDGPKVDLDFWNGFTGGDGPIMKQLVKDFNAEHDNIKVKMTTYEWESYYEKVPAAVRSGKAPDIGIMHVDSLATNAARGVILPLDDVADALKLSKGDFVEPVWNAGVYDKKRYGIPLDVHPEGNFYNKKLLDEAGLDPDNPPATGDDYADALDKLKKAKIKGMWMTPFPFTGSHTFQSLLWQFGGDLFSSDAKDPAFAEDAGVKALTWMVDLVKDGHSPKDVGQDADAVAFQNGKTAFNWNGIWSINTFNDVDGLEWGVAPLPQIGEQKAAWAGSHNFVLLKQRTVDTNKQAASKVFVNWISGKSVEWAKGGQVPARNSVRDSKEFGKLTEQSVFAEQVDYLHFPPAVPGIGDAMPQVDKAVNQAVLLKKKPADALADAADKAAKILAENRKKYG</sequence>
<dbReference type="OrthoDB" id="7937990at2"/>
<dbReference type="SUPFAM" id="SSF53850">
    <property type="entry name" value="Periplasmic binding protein-like II"/>
    <property type="match status" value="1"/>
</dbReference>
<keyword evidence="3" id="KW-0732">Signal</keyword>
<dbReference type="PANTHER" id="PTHR30061:SF50">
    <property type="entry name" value="MALTOSE_MALTODEXTRIN-BINDING PERIPLASMIC PROTEIN"/>
    <property type="match status" value="1"/>
</dbReference>
<dbReference type="eggNOG" id="COG1653">
    <property type="taxonomic scope" value="Bacteria"/>
</dbReference>
<evidence type="ECO:0000256" key="1">
    <source>
        <dbReference type="ARBA" id="ARBA00008520"/>
    </source>
</evidence>
<dbReference type="GO" id="GO:0042956">
    <property type="term" value="P:maltodextrin transmembrane transport"/>
    <property type="evidence" value="ECO:0007669"/>
    <property type="project" value="TreeGrafter"/>
</dbReference>
<dbReference type="KEGG" id="sna:Snas_0203"/>